<protein>
    <recommendedName>
        <fullName evidence="4">ABC-2 type transport system permease protein</fullName>
    </recommendedName>
</protein>
<feature type="transmembrane region" description="Helical" evidence="1">
    <location>
        <begin position="154"/>
        <end position="176"/>
    </location>
</feature>
<feature type="transmembrane region" description="Helical" evidence="1">
    <location>
        <begin position="60"/>
        <end position="84"/>
    </location>
</feature>
<evidence type="ECO:0008006" key="4">
    <source>
        <dbReference type="Google" id="ProtNLM"/>
    </source>
</evidence>
<feature type="transmembrane region" description="Helical" evidence="1">
    <location>
        <begin position="232"/>
        <end position="255"/>
    </location>
</feature>
<reference evidence="2" key="1">
    <citation type="journal article" date="2024" name="Antonie Van Leeuwenhoek">
        <title>Isoptericola haloaureus sp. nov., a dimorphic actinobacterium isolated from mangrove sediments of southeast India, implicating biosaline agricultural significance through nitrogen fixation and salt tolerance genes.</title>
        <authorList>
            <person name="Prathaban M."/>
            <person name="Prathiviraj R."/>
            <person name="Ravichandran M."/>
            <person name="Natarajan S.D."/>
            <person name="Sobanaa M."/>
            <person name="Hari Krishna Kumar S."/>
            <person name="Chandrasekar V."/>
            <person name="Selvin J."/>
        </authorList>
    </citation>
    <scope>NUCLEOTIDE SEQUENCE</scope>
    <source>
        <strain evidence="2">MP1014</strain>
    </source>
</reference>
<evidence type="ECO:0000256" key="1">
    <source>
        <dbReference type="SAM" id="Phobius"/>
    </source>
</evidence>
<gene>
    <name evidence="2" type="ORF">V5O49_09195</name>
</gene>
<dbReference type="EMBL" id="JBAGLP010000117">
    <property type="protein sequence ID" value="MEG3615293.1"/>
    <property type="molecule type" value="Genomic_DNA"/>
</dbReference>
<dbReference type="Proteomes" id="UP001310387">
    <property type="component" value="Unassembled WGS sequence"/>
</dbReference>
<proteinExistence type="predicted"/>
<keyword evidence="1" id="KW-0812">Transmembrane</keyword>
<feature type="transmembrane region" description="Helical" evidence="1">
    <location>
        <begin position="29"/>
        <end position="48"/>
    </location>
</feature>
<organism evidence="2 3">
    <name type="scientific">Isoptericola haloaureus</name>
    <dbReference type="NCBI Taxonomy" id="1542902"/>
    <lineage>
        <taxon>Bacteria</taxon>
        <taxon>Bacillati</taxon>
        <taxon>Actinomycetota</taxon>
        <taxon>Actinomycetes</taxon>
        <taxon>Micrococcales</taxon>
        <taxon>Promicromonosporaceae</taxon>
        <taxon>Isoptericola</taxon>
    </lineage>
</organism>
<keyword evidence="1" id="KW-0472">Membrane</keyword>
<reference evidence="2" key="2">
    <citation type="submission" date="2024-02" db="EMBL/GenBank/DDBJ databases">
        <authorList>
            <person name="Prathaban M."/>
            <person name="Mythili R."/>
            <person name="Sharmila Devi N."/>
            <person name="Sobanaa M."/>
            <person name="Prathiviraj R."/>
            <person name="Selvin J."/>
        </authorList>
    </citation>
    <scope>NUCLEOTIDE SEQUENCE</scope>
    <source>
        <strain evidence="2">MP1014</strain>
    </source>
</reference>
<evidence type="ECO:0000313" key="3">
    <source>
        <dbReference type="Proteomes" id="UP001310387"/>
    </source>
</evidence>
<feature type="transmembrane region" description="Helical" evidence="1">
    <location>
        <begin position="105"/>
        <end position="134"/>
    </location>
</feature>
<name>A0ABU7Z7E0_9MICO</name>
<keyword evidence="3" id="KW-1185">Reference proteome</keyword>
<dbReference type="RefSeq" id="WP_332901961.1">
    <property type="nucleotide sequence ID" value="NZ_JBAGLP010000117.1"/>
</dbReference>
<evidence type="ECO:0000313" key="2">
    <source>
        <dbReference type="EMBL" id="MEG3615293.1"/>
    </source>
</evidence>
<accession>A0ABU7Z7E0</accession>
<sequence>MSATLADARLTFGHAVRAETLKLTTVRGMWWVAVASIVLGLMMVATSSRTVPEPGNELDWTMASIASAIVTPWVIVSVFAALQATGEWSSGMYRVSFAVVPRRGLWLAAKATVLGIYAGVVSIVVVAASTAIMLARYGSDGAVVDLGAARTWDVFIGVPAVCIATAVMAVGIGALVRSSGVAVTVVVALLVVLPFAGIIGLDWLAHITSYLPSGAGDSIVRSGAFGATTDDLGVAFGSVVMLAWAVGACLIAAVAMNRRDA</sequence>
<feature type="transmembrane region" description="Helical" evidence="1">
    <location>
        <begin position="183"/>
        <end position="205"/>
    </location>
</feature>
<keyword evidence="1" id="KW-1133">Transmembrane helix</keyword>
<comment type="caution">
    <text evidence="2">The sequence shown here is derived from an EMBL/GenBank/DDBJ whole genome shotgun (WGS) entry which is preliminary data.</text>
</comment>